<reference evidence="1" key="1">
    <citation type="submission" date="2019-08" db="EMBL/GenBank/DDBJ databases">
        <authorList>
            <person name="Kucharzyk K."/>
            <person name="Murdoch R.W."/>
            <person name="Higgins S."/>
            <person name="Loffler F."/>
        </authorList>
    </citation>
    <scope>NUCLEOTIDE SEQUENCE</scope>
</reference>
<name>A0A645EY80_9ZZZZ</name>
<organism evidence="1">
    <name type="scientific">bioreactor metagenome</name>
    <dbReference type="NCBI Taxonomy" id="1076179"/>
    <lineage>
        <taxon>unclassified sequences</taxon>
        <taxon>metagenomes</taxon>
        <taxon>ecological metagenomes</taxon>
    </lineage>
</organism>
<dbReference type="Gene3D" id="3.90.320.10">
    <property type="match status" value="1"/>
</dbReference>
<dbReference type="InterPro" id="IPR011604">
    <property type="entry name" value="PDDEXK-like_dom_sf"/>
</dbReference>
<accession>A0A645EY80</accession>
<protein>
    <submittedName>
        <fullName evidence="1">Uncharacterized protein</fullName>
    </submittedName>
</protein>
<sequence length="130" mass="14175">METPEDVAAYDWRDMSIQVQLYSKAAKEVIGENVETGYIHTLKDNRRTAIPVDIESVGSAIGAIEWAVQGILEGDFPMRACPHNCGNCDFKAMCAQKRQPFKNDVMPPQINTPAGTKTIAAFEEDGGGGK</sequence>
<comment type="caution">
    <text evidence="1">The sequence shown here is derived from an EMBL/GenBank/DDBJ whole genome shotgun (WGS) entry which is preliminary data.</text>
</comment>
<evidence type="ECO:0000313" key="1">
    <source>
        <dbReference type="EMBL" id="MPN06971.1"/>
    </source>
</evidence>
<gene>
    <name evidence="1" type="ORF">SDC9_154228</name>
</gene>
<dbReference type="EMBL" id="VSSQ01052929">
    <property type="protein sequence ID" value="MPN06971.1"/>
    <property type="molecule type" value="Genomic_DNA"/>
</dbReference>
<dbReference type="AlphaFoldDB" id="A0A645EY80"/>
<proteinExistence type="predicted"/>